<dbReference type="OrthoDB" id="7671187at2759"/>
<accession>A0A6P3Y5Z6</accession>
<keyword evidence="2" id="KW-1185">Reference proteome</keyword>
<dbReference type="Proteomes" id="UP000515204">
    <property type="component" value="Unplaced"/>
</dbReference>
<feature type="region of interest" description="Disordered" evidence="1">
    <location>
        <begin position="342"/>
        <end position="366"/>
    </location>
</feature>
<feature type="compositionally biased region" description="Low complexity" evidence="1">
    <location>
        <begin position="343"/>
        <end position="366"/>
    </location>
</feature>
<dbReference type="RefSeq" id="XP_014485497.1">
    <property type="nucleotide sequence ID" value="XM_014630011.1"/>
</dbReference>
<dbReference type="AlphaFoldDB" id="A0A6P3Y5Z6"/>
<evidence type="ECO:0000313" key="3">
    <source>
        <dbReference type="RefSeq" id="XP_014485497.1"/>
    </source>
</evidence>
<proteinExistence type="predicted"/>
<dbReference type="GeneID" id="106750008"/>
<evidence type="ECO:0000313" key="2">
    <source>
        <dbReference type="Proteomes" id="UP000515204"/>
    </source>
</evidence>
<feature type="region of interest" description="Disordered" evidence="1">
    <location>
        <begin position="153"/>
        <end position="184"/>
    </location>
</feature>
<feature type="region of interest" description="Disordered" evidence="1">
    <location>
        <begin position="284"/>
        <end position="320"/>
    </location>
</feature>
<sequence length="373" mass="41801">MYSDAYVTDFDSDDDEIVWSRDDDDCDDDDSVSTVTRQSRPRVYEFGEFVENYGWVQCPSRSQQGRLYFHNMHSNCNTWYRPVSRYIDVPSVPLEKAHCTDNQTMDDLELMSISDDEKEQNPPVATCDNNGLLLMEMPPRILVQWYDDPRMSSTSDVESNFSDSNDGRNEDSSNNNGDDDDDSQLQHSLFSIENFLETEILVSEGEVNTECRQRIKDDDDNASTRSLSSVSTEPRQVVYGAPCLKKIGFEDQVVKWQDTCVPRDQGGPRKIICEMYGVKTISYDLPGPDEVRPEAGVKSTRLSDSDSDDGGLPPSLQPEVTMNTSFSLQSNWCDFTKGMYQPSLSDSSSSSSGSTSSSASTCSTCSTCYTSCE</sequence>
<evidence type="ECO:0000256" key="1">
    <source>
        <dbReference type="SAM" id="MobiDB-lite"/>
    </source>
</evidence>
<protein>
    <submittedName>
        <fullName evidence="3">Uncharacterized protein LOC106750008</fullName>
    </submittedName>
</protein>
<gene>
    <name evidence="3" type="primary">LOC106750008</name>
</gene>
<dbReference type="KEGG" id="dqu:106750008"/>
<feature type="compositionally biased region" description="Polar residues" evidence="1">
    <location>
        <begin position="223"/>
        <end position="232"/>
    </location>
</feature>
<organism evidence="2 3">
    <name type="scientific">Dinoponera quadriceps</name>
    <name type="common">South American ant</name>
    <dbReference type="NCBI Taxonomy" id="609295"/>
    <lineage>
        <taxon>Eukaryota</taxon>
        <taxon>Metazoa</taxon>
        <taxon>Ecdysozoa</taxon>
        <taxon>Arthropoda</taxon>
        <taxon>Hexapoda</taxon>
        <taxon>Insecta</taxon>
        <taxon>Pterygota</taxon>
        <taxon>Neoptera</taxon>
        <taxon>Endopterygota</taxon>
        <taxon>Hymenoptera</taxon>
        <taxon>Apocrita</taxon>
        <taxon>Aculeata</taxon>
        <taxon>Formicoidea</taxon>
        <taxon>Formicidae</taxon>
        <taxon>Ponerinae</taxon>
        <taxon>Ponerini</taxon>
        <taxon>Dinoponera</taxon>
    </lineage>
</organism>
<reference evidence="3" key="1">
    <citation type="submission" date="2025-08" db="UniProtKB">
        <authorList>
            <consortium name="RefSeq"/>
        </authorList>
    </citation>
    <scope>IDENTIFICATION</scope>
</reference>
<feature type="region of interest" description="Disordered" evidence="1">
    <location>
        <begin position="213"/>
        <end position="232"/>
    </location>
</feature>
<name>A0A6P3Y5Z6_DINQU</name>